<evidence type="ECO:0000313" key="3">
    <source>
        <dbReference type="Proteomes" id="UP000532194"/>
    </source>
</evidence>
<evidence type="ECO:0000313" key="2">
    <source>
        <dbReference type="EMBL" id="NMM92973.1"/>
    </source>
</evidence>
<name>A0A7Y0HRX7_9BIFI</name>
<dbReference type="RefSeq" id="WP_169171043.1">
    <property type="nucleotide sequence ID" value="NZ_JAAIII010000001.1"/>
</dbReference>
<evidence type="ECO:0000256" key="1">
    <source>
        <dbReference type="SAM" id="Phobius"/>
    </source>
</evidence>
<keyword evidence="1" id="KW-1133">Transmembrane helix</keyword>
<sequence length="119" mass="13250">MRHVDGVGEWDWRLWFCILIYDSLSISAAAEAEHTTITPWLVVYLIAAIGVLALFVWFGLQSWSMTIAIACTIALILPTACMVLFSGSLSRFLGHIYFVVILWGLLVYQHGNTDGTIGE</sequence>
<comment type="caution">
    <text evidence="2">The sequence shown here is derived from an EMBL/GenBank/DDBJ whole genome shotgun (WGS) entry which is preliminary data.</text>
</comment>
<feature type="transmembrane region" description="Helical" evidence="1">
    <location>
        <begin position="41"/>
        <end position="60"/>
    </location>
</feature>
<proteinExistence type="predicted"/>
<accession>A0A7Y0HRX7</accession>
<organism evidence="2 3">
    <name type="scientific">Bifidobacterium oedipodis</name>
    <dbReference type="NCBI Taxonomy" id="2675322"/>
    <lineage>
        <taxon>Bacteria</taxon>
        <taxon>Bacillati</taxon>
        <taxon>Actinomycetota</taxon>
        <taxon>Actinomycetes</taxon>
        <taxon>Bifidobacteriales</taxon>
        <taxon>Bifidobacteriaceae</taxon>
        <taxon>Bifidobacterium</taxon>
    </lineage>
</organism>
<feature type="transmembrane region" description="Helical" evidence="1">
    <location>
        <begin position="66"/>
        <end position="85"/>
    </location>
</feature>
<feature type="transmembrane region" description="Helical" evidence="1">
    <location>
        <begin position="92"/>
        <end position="111"/>
    </location>
</feature>
<keyword evidence="1" id="KW-0472">Membrane</keyword>
<protein>
    <submittedName>
        <fullName evidence="2">Uncharacterized protein</fullName>
    </submittedName>
</protein>
<gene>
    <name evidence="2" type="ORF">G1C95_0158</name>
</gene>
<dbReference type="EMBL" id="JAAIII010000001">
    <property type="protein sequence ID" value="NMM92973.1"/>
    <property type="molecule type" value="Genomic_DNA"/>
</dbReference>
<keyword evidence="3" id="KW-1185">Reference proteome</keyword>
<dbReference type="Proteomes" id="UP000532194">
    <property type="component" value="Unassembled WGS sequence"/>
</dbReference>
<dbReference type="AlphaFoldDB" id="A0A7Y0HRX7"/>
<keyword evidence="1" id="KW-0812">Transmembrane</keyword>
<reference evidence="2 3" key="1">
    <citation type="submission" date="2020-02" db="EMBL/GenBank/DDBJ databases">
        <title>Characterization of phylogenetic diversity of novel bifidobacterial species isolated in Czech ZOOs.</title>
        <authorList>
            <person name="Lugli G.A."/>
            <person name="Vera N.B."/>
            <person name="Ventura M."/>
        </authorList>
    </citation>
    <scope>NUCLEOTIDE SEQUENCE [LARGE SCALE GENOMIC DNA]</scope>
    <source>
        <strain evidence="2 3">DSM 109957</strain>
    </source>
</reference>